<dbReference type="KEGG" id="dbr:Deba_1921"/>
<feature type="active site" description="Nucleophile" evidence="4">
    <location>
        <position position="45"/>
    </location>
</feature>
<dbReference type="STRING" id="644282.Deba_1921"/>
<evidence type="ECO:0000313" key="7">
    <source>
        <dbReference type="Proteomes" id="UP000009047"/>
    </source>
</evidence>
<dbReference type="PANTHER" id="PTHR14226:SF29">
    <property type="entry name" value="NEUROPATHY TARGET ESTERASE SWS"/>
    <property type="match status" value="1"/>
</dbReference>
<gene>
    <name evidence="6" type="ordered locus">Deba_1921</name>
</gene>
<feature type="short sequence motif" description="DGA/G" evidence="4">
    <location>
        <begin position="191"/>
        <end position="193"/>
    </location>
</feature>
<dbReference type="AlphaFoldDB" id="E1QL21"/>
<dbReference type="Pfam" id="PF01734">
    <property type="entry name" value="Patatin"/>
    <property type="match status" value="1"/>
</dbReference>
<proteinExistence type="predicted"/>
<dbReference type="SUPFAM" id="SSF52151">
    <property type="entry name" value="FabD/lysophospholipase-like"/>
    <property type="match status" value="1"/>
</dbReference>
<dbReference type="Proteomes" id="UP000009047">
    <property type="component" value="Chromosome"/>
</dbReference>
<dbReference type="InterPro" id="IPR050301">
    <property type="entry name" value="NTE"/>
</dbReference>
<keyword evidence="2 4" id="KW-0442">Lipid degradation</keyword>
<dbReference type="GO" id="GO:0016787">
    <property type="term" value="F:hydrolase activity"/>
    <property type="evidence" value="ECO:0007669"/>
    <property type="project" value="UniProtKB-UniRule"/>
</dbReference>
<sequence>MKRDNATYGVDLVLGGGGARGFAHVGVLEVLWDGGVPVRSIIGASAGALAGGAFAAGLTPDRMRAKVIEYAGSHLARDAKLRSLVTSSENGSASSLVDKVGRLFVQSWLLRSFLMGPSVMGGQFFQESVDFFLPDARIEDLPLPFACVATDVHSGEPVVFDRGPLRKAVLASSAVPGIAPLVNVGGRWLMDGGVACLIPTACARRRGHEKIVAVNVDRDVFSDGIPDQALETYLRAGEIQSYHLARRMLRDADLVIEPDVGEVHWADFMAGELLMERGRAATRPALEQVRALLRPESPWRRVKKALGFAS</sequence>
<feature type="short sequence motif" description="GXSXG" evidence="4">
    <location>
        <begin position="43"/>
        <end position="47"/>
    </location>
</feature>
<evidence type="ECO:0000256" key="2">
    <source>
        <dbReference type="ARBA" id="ARBA00022963"/>
    </source>
</evidence>
<dbReference type="EMBL" id="CP002085">
    <property type="protein sequence ID" value="ADK85286.1"/>
    <property type="molecule type" value="Genomic_DNA"/>
</dbReference>
<feature type="domain" description="PNPLA" evidence="5">
    <location>
        <begin position="12"/>
        <end position="204"/>
    </location>
</feature>
<dbReference type="HOGENOM" id="CLU_047251_0_0_7"/>
<feature type="active site" description="Proton acceptor" evidence="4">
    <location>
        <position position="191"/>
    </location>
</feature>
<dbReference type="PROSITE" id="PS51635">
    <property type="entry name" value="PNPLA"/>
    <property type="match status" value="1"/>
</dbReference>
<dbReference type="InterPro" id="IPR002641">
    <property type="entry name" value="PNPLA_dom"/>
</dbReference>
<feature type="short sequence motif" description="GXGXXG" evidence="4">
    <location>
        <begin position="16"/>
        <end position="21"/>
    </location>
</feature>
<evidence type="ECO:0000256" key="4">
    <source>
        <dbReference type="PROSITE-ProRule" id="PRU01161"/>
    </source>
</evidence>
<protein>
    <submittedName>
        <fullName evidence="6">Patatin</fullName>
    </submittedName>
</protein>
<dbReference type="Gene3D" id="3.40.1090.10">
    <property type="entry name" value="Cytosolic phospholipase A2 catalytic domain"/>
    <property type="match status" value="2"/>
</dbReference>
<name>E1QL21_DESB2</name>
<keyword evidence="7" id="KW-1185">Reference proteome</keyword>
<dbReference type="OrthoDB" id="5290098at2"/>
<keyword evidence="3 4" id="KW-0443">Lipid metabolism</keyword>
<organism evidence="6 7">
    <name type="scientific">Desulfarculus baarsii (strain ATCC 33931 / DSM 2075 / LMG 7858 / VKM B-1802 / 2st14)</name>
    <dbReference type="NCBI Taxonomy" id="644282"/>
    <lineage>
        <taxon>Bacteria</taxon>
        <taxon>Pseudomonadati</taxon>
        <taxon>Thermodesulfobacteriota</taxon>
        <taxon>Desulfarculia</taxon>
        <taxon>Desulfarculales</taxon>
        <taxon>Desulfarculaceae</taxon>
        <taxon>Desulfarculus</taxon>
    </lineage>
</organism>
<accession>E1QL21</accession>
<keyword evidence="1 4" id="KW-0378">Hydrolase</keyword>
<dbReference type="RefSeq" id="WP_013258727.1">
    <property type="nucleotide sequence ID" value="NC_014365.1"/>
</dbReference>
<evidence type="ECO:0000259" key="5">
    <source>
        <dbReference type="PROSITE" id="PS51635"/>
    </source>
</evidence>
<dbReference type="PANTHER" id="PTHR14226">
    <property type="entry name" value="NEUROPATHY TARGET ESTERASE/SWISS CHEESE D.MELANOGASTER"/>
    <property type="match status" value="1"/>
</dbReference>
<evidence type="ECO:0000313" key="6">
    <source>
        <dbReference type="EMBL" id="ADK85286.1"/>
    </source>
</evidence>
<evidence type="ECO:0000256" key="3">
    <source>
        <dbReference type="ARBA" id="ARBA00023098"/>
    </source>
</evidence>
<reference evidence="6 7" key="1">
    <citation type="journal article" date="2010" name="Stand. Genomic Sci.">
        <title>Complete genome sequence of Desulfarculus baarsii type strain (2st14).</title>
        <authorList>
            <person name="Sun H."/>
            <person name="Spring S."/>
            <person name="Lapidus A."/>
            <person name="Davenport K."/>
            <person name="Del Rio T.G."/>
            <person name="Tice H."/>
            <person name="Nolan M."/>
            <person name="Copeland A."/>
            <person name="Cheng J.F."/>
            <person name="Lucas S."/>
            <person name="Tapia R."/>
            <person name="Goodwin L."/>
            <person name="Pitluck S."/>
            <person name="Ivanova N."/>
            <person name="Pagani I."/>
            <person name="Mavromatis K."/>
            <person name="Ovchinnikova G."/>
            <person name="Pati A."/>
            <person name="Chen A."/>
            <person name="Palaniappan K."/>
            <person name="Hauser L."/>
            <person name="Chang Y.J."/>
            <person name="Jeffries C.D."/>
            <person name="Detter J.C."/>
            <person name="Han C."/>
            <person name="Rohde M."/>
            <person name="Brambilla E."/>
            <person name="Goker M."/>
            <person name="Woyke T."/>
            <person name="Bristow J."/>
            <person name="Eisen J.A."/>
            <person name="Markowitz V."/>
            <person name="Hugenholtz P."/>
            <person name="Kyrpides N.C."/>
            <person name="Klenk H.P."/>
            <person name="Land M."/>
        </authorList>
    </citation>
    <scope>NUCLEOTIDE SEQUENCE [LARGE SCALE GENOMIC DNA]</scope>
    <source>
        <strain evidence="7">ATCC 33931 / DSM 2075 / LMG 7858 / VKM B-1802 / 2st14</strain>
    </source>
</reference>
<evidence type="ECO:0000256" key="1">
    <source>
        <dbReference type="ARBA" id="ARBA00022801"/>
    </source>
</evidence>
<dbReference type="eggNOG" id="COG1752">
    <property type="taxonomic scope" value="Bacteria"/>
</dbReference>
<dbReference type="GO" id="GO:0016042">
    <property type="term" value="P:lipid catabolic process"/>
    <property type="evidence" value="ECO:0007669"/>
    <property type="project" value="UniProtKB-UniRule"/>
</dbReference>
<dbReference type="InterPro" id="IPR016035">
    <property type="entry name" value="Acyl_Trfase/lysoPLipase"/>
</dbReference>